<dbReference type="PANTHER" id="PTHR43028">
    <property type="entry name" value="3'(2'),5'-BISPHOSPHATE NUCLEOTIDASE 1"/>
    <property type="match status" value="1"/>
</dbReference>
<dbReference type="Gene3D" id="3.30.540.10">
    <property type="entry name" value="Fructose-1,6-Bisphosphatase, subunit A, domain 1"/>
    <property type="match status" value="1"/>
</dbReference>
<keyword evidence="5 9" id="KW-0479">Metal-binding</keyword>
<dbReference type="SUPFAM" id="SSF56655">
    <property type="entry name" value="Carbohydrate phosphatase"/>
    <property type="match status" value="1"/>
</dbReference>
<dbReference type="RefSeq" id="WP_274688819.1">
    <property type="nucleotide sequence ID" value="NZ_JAPMOU010000011.1"/>
</dbReference>
<dbReference type="NCBIfam" id="TIGR01331">
    <property type="entry name" value="bisphos_cysQ"/>
    <property type="match status" value="1"/>
</dbReference>
<dbReference type="InterPro" id="IPR000760">
    <property type="entry name" value="Inositol_monophosphatase-like"/>
</dbReference>
<comment type="function">
    <text evidence="9">Converts adenosine-3',5'-bisphosphate (PAP) to AMP.</text>
</comment>
<evidence type="ECO:0000256" key="8">
    <source>
        <dbReference type="ARBA" id="ARBA00023136"/>
    </source>
</evidence>
<feature type="binding site" evidence="9">
    <location>
        <position position="89"/>
    </location>
    <ligand>
        <name>Mg(2+)</name>
        <dbReference type="ChEBI" id="CHEBI:18420"/>
        <label>2</label>
    </ligand>
</feature>
<evidence type="ECO:0000256" key="4">
    <source>
        <dbReference type="ARBA" id="ARBA00022519"/>
    </source>
</evidence>
<comment type="subcellular location">
    <subcellularLocation>
        <location evidence="9">Cell inner membrane</location>
        <topology evidence="9">Peripheral membrane protein</topology>
        <orientation evidence="9">Cytoplasmic side</orientation>
    </subcellularLocation>
</comment>
<dbReference type="PRINTS" id="PR00377">
    <property type="entry name" value="IMPHPHTASES"/>
</dbReference>
<dbReference type="PROSITE" id="PS00630">
    <property type="entry name" value="IMP_2"/>
    <property type="match status" value="1"/>
</dbReference>
<evidence type="ECO:0000256" key="3">
    <source>
        <dbReference type="ARBA" id="ARBA00022475"/>
    </source>
</evidence>
<protein>
    <recommendedName>
        <fullName evidence="9">3'(2'),5'-bisphosphate nucleotidase CysQ</fullName>
        <ecNumber evidence="9">3.1.3.7</ecNumber>
    </recommendedName>
    <alternativeName>
        <fullName evidence="9">3'(2'),5-bisphosphonucleoside 3'(2')-phosphohydrolase</fullName>
    </alternativeName>
    <alternativeName>
        <fullName evidence="9">3'-phosphoadenosine 5'-phosphate phosphatase</fullName>
        <shortName evidence="9">PAP phosphatase</shortName>
    </alternativeName>
</protein>
<dbReference type="InterPro" id="IPR050725">
    <property type="entry name" value="CysQ/Inositol_MonoPase"/>
</dbReference>
<organism evidence="10 11">
    <name type="scientific">Spartinivicinus poritis</name>
    <dbReference type="NCBI Taxonomy" id="2994640"/>
    <lineage>
        <taxon>Bacteria</taxon>
        <taxon>Pseudomonadati</taxon>
        <taxon>Pseudomonadota</taxon>
        <taxon>Gammaproteobacteria</taxon>
        <taxon>Oceanospirillales</taxon>
        <taxon>Zooshikellaceae</taxon>
        <taxon>Spartinivicinus</taxon>
    </lineage>
</organism>
<dbReference type="HAMAP" id="MF_02095">
    <property type="entry name" value="CysQ"/>
    <property type="match status" value="1"/>
</dbReference>
<accession>A0ABT5U8E2</accession>
<keyword evidence="11" id="KW-1185">Reference proteome</keyword>
<dbReference type="GO" id="GO:0008441">
    <property type="term" value="F:3'(2'),5'-bisphosphate nucleotidase activity"/>
    <property type="evidence" value="ECO:0007669"/>
    <property type="project" value="UniProtKB-EC"/>
</dbReference>
<feature type="binding site" evidence="9">
    <location>
        <position position="216"/>
    </location>
    <ligand>
        <name>Mg(2+)</name>
        <dbReference type="ChEBI" id="CHEBI:18420"/>
        <label>2</label>
    </ligand>
</feature>
<comment type="caution">
    <text evidence="10">The sequence shown here is derived from an EMBL/GenBank/DDBJ whole genome shotgun (WGS) entry which is preliminary data.</text>
</comment>
<evidence type="ECO:0000256" key="1">
    <source>
        <dbReference type="ARBA" id="ARBA00001625"/>
    </source>
</evidence>
<dbReference type="Proteomes" id="UP001528823">
    <property type="component" value="Unassembled WGS sequence"/>
</dbReference>
<comment type="cofactor">
    <cofactor evidence="9">
        <name>Mg(2+)</name>
        <dbReference type="ChEBI" id="CHEBI:18420"/>
    </cofactor>
</comment>
<dbReference type="Pfam" id="PF00459">
    <property type="entry name" value="Inositol_P"/>
    <property type="match status" value="1"/>
</dbReference>
<evidence type="ECO:0000256" key="7">
    <source>
        <dbReference type="ARBA" id="ARBA00022842"/>
    </source>
</evidence>
<evidence type="ECO:0000256" key="9">
    <source>
        <dbReference type="HAMAP-Rule" id="MF_02095"/>
    </source>
</evidence>
<proteinExistence type="inferred from homology"/>
<feature type="binding site" evidence="9">
    <location>
        <begin position="88"/>
        <end position="91"/>
    </location>
    <ligand>
        <name>substrate</name>
    </ligand>
</feature>
<dbReference type="InterPro" id="IPR006240">
    <property type="entry name" value="CysQ"/>
</dbReference>
<keyword evidence="3 9" id="KW-1003">Cell membrane</keyword>
<dbReference type="PROSITE" id="PS00629">
    <property type="entry name" value="IMP_1"/>
    <property type="match status" value="1"/>
</dbReference>
<name>A0ABT5U8E2_9GAMM</name>
<feature type="binding site" evidence="9">
    <location>
        <position position="88"/>
    </location>
    <ligand>
        <name>Mg(2+)</name>
        <dbReference type="ChEBI" id="CHEBI:18420"/>
        <label>1</label>
    </ligand>
</feature>
<feature type="binding site" evidence="9">
    <location>
        <position position="86"/>
    </location>
    <ligand>
        <name>Mg(2+)</name>
        <dbReference type="ChEBI" id="CHEBI:18420"/>
        <label>2</label>
    </ligand>
</feature>
<dbReference type="InterPro" id="IPR020583">
    <property type="entry name" value="Inositol_monoP_metal-BS"/>
</dbReference>
<evidence type="ECO:0000256" key="2">
    <source>
        <dbReference type="ARBA" id="ARBA00005289"/>
    </source>
</evidence>
<feature type="binding site" evidence="9">
    <location>
        <position position="86"/>
    </location>
    <ligand>
        <name>Mg(2+)</name>
        <dbReference type="ChEBI" id="CHEBI:18420"/>
        <label>1</label>
    </ligand>
</feature>
<dbReference type="EMBL" id="JAPMOU010000011">
    <property type="protein sequence ID" value="MDE1462465.1"/>
    <property type="molecule type" value="Genomic_DNA"/>
</dbReference>
<feature type="binding site" evidence="9">
    <location>
        <position position="66"/>
    </location>
    <ligand>
        <name>substrate</name>
    </ligand>
</feature>
<keyword evidence="7 9" id="KW-0460">Magnesium</keyword>
<sequence length="275" mass="31194">MKLLIEPLLAICQQAGKAIMDVYQQPDFQQWQKQDQSPVTAADYASHQTIIQGLQQLADQYPILSEESATIPFSQRQQWSRYWLVDPLDGTKEFIKHNDEFTINIALIEDHRPILGVLYVPVTGECYVGGESLPPMRWTPVKHSWQSLTALSQDSQTLSILMSRSHLSTKDQQLLDNLKQEFSVNVVHVGSAIKFTWLVTGKANLYCRFTPTSEWDTAAGQAIVESAGGMMLNPEKLPFSYNQKESLINGPFLISTYRSTTLETLYKYFNQLLAD</sequence>
<comment type="similarity">
    <text evidence="2 9">Belongs to the inositol monophosphatase superfamily. CysQ family.</text>
</comment>
<dbReference type="CDD" id="cd01638">
    <property type="entry name" value="CysQ"/>
    <property type="match status" value="1"/>
</dbReference>
<keyword evidence="4 9" id="KW-0997">Cell inner membrane</keyword>
<dbReference type="EC" id="3.1.3.7" evidence="9"/>
<feature type="binding site" evidence="9">
    <location>
        <position position="216"/>
    </location>
    <ligand>
        <name>substrate</name>
    </ligand>
</feature>
<evidence type="ECO:0000256" key="6">
    <source>
        <dbReference type="ARBA" id="ARBA00022801"/>
    </source>
</evidence>
<evidence type="ECO:0000313" key="11">
    <source>
        <dbReference type="Proteomes" id="UP001528823"/>
    </source>
</evidence>
<dbReference type="PANTHER" id="PTHR43028:SF5">
    <property type="entry name" value="3'(2'),5'-BISPHOSPHATE NUCLEOTIDASE 1"/>
    <property type="match status" value="1"/>
</dbReference>
<dbReference type="Gene3D" id="3.40.190.80">
    <property type="match status" value="1"/>
</dbReference>
<dbReference type="InterPro" id="IPR020550">
    <property type="entry name" value="Inositol_monophosphatase_CS"/>
</dbReference>
<reference evidence="10 11" key="1">
    <citation type="submission" date="2022-11" db="EMBL/GenBank/DDBJ databases">
        <title>Spartinivicinus poritis sp. nov., isolated from scleractinian coral Porites lutea.</title>
        <authorList>
            <person name="Zhang G."/>
            <person name="Cai L."/>
            <person name="Wei Q."/>
        </authorList>
    </citation>
    <scope>NUCLEOTIDE SEQUENCE [LARGE SCALE GENOMIC DNA]</scope>
    <source>
        <strain evidence="10 11">A2-2</strain>
    </source>
</reference>
<keyword evidence="6 9" id="KW-0378">Hydrolase</keyword>
<comment type="catalytic activity">
    <reaction evidence="1 9">
        <text>adenosine 3',5'-bisphosphate + H2O = AMP + phosphate</text>
        <dbReference type="Rhea" id="RHEA:10040"/>
        <dbReference type="ChEBI" id="CHEBI:15377"/>
        <dbReference type="ChEBI" id="CHEBI:43474"/>
        <dbReference type="ChEBI" id="CHEBI:58343"/>
        <dbReference type="ChEBI" id="CHEBI:456215"/>
        <dbReference type="EC" id="3.1.3.7"/>
    </reaction>
</comment>
<evidence type="ECO:0000256" key="5">
    <source>
        <dbReference type="ARBA" id="ARBA00022723"/>
    </source>
</evidence>
<feature type="binding site" evidence="9">
    <location>
        <position position="66"/>
    </location>
    <ligand>
        <name>Mg(2+)</name>
        <dbReference type="ChEBI" id="CHEBI:18420"/>
        <label>1</label>
    </ligand>
</feature>
<gene>
    <name evidence="9 10" type="primary">cysQ</name>
    <name evidence="10" type="ORF">ORQ98_10825</name>
</gene>
<keyword evidence="8 9" id="KW-0472">Membrane</keyword>
<evidence type="ECO:0000313" key="10">
    <source>
        <dbReference type="EMBL" id="MDE1462465.1"/>
    </source>
</evidence>